<evidence type="ECO:0000313" key="1">
    <source>
        <dbReference type="EMBL" id="GME92766.1"/>
    </source>
</evidence>
<comment type="caution">
    <text evidence="1">The sequence shown here is derived from an EMBL/GenBank/DDBJ whole genome shotgun (WGS) entry which is preliminary data.</text>
</comment>
<accession>A0ACB5TPL9</accession>
<organism evidence="1 2">
    <name type="scientific">Ambrosiozyma monospora</name>
    <name type="common">Yeast</name>
    <name type="synonym">Endomycopsis monosporus</name>
    <dbReference type="NCBI Taxonomy" id="43982"/>
    <lineage>
        <taxon>Eukaryota</taxon>
        <taxon>Fungi</taxon>
        <taxon>Dikarya</taxon>
        <taxon>Ascomycota</taxon>
        <taxon>Saccharomycotina</taxon>
        <taxon>Pichiomycetes</taxon>
        <taxon>Pichiales</taxon>
        <taxon>Pichiaceae</taxon>
        <taxon>Ambrosiozyma</taxon>
    </lineage>
</organism>
<evidence type="ECO:0000313" key="2">
    <source>
        <dbReference type="Proteomes" id="UP001165064"/>
    </source>
</evidence>
<dbReference type="Proteomes" id="UP001165064">
    <property type="component" value="Unassembled WGS sequence"/>
</dbReference>
<proteinExistence type="predicted"/>
<keyword evidence="2" id="KW-1185">Reference proteome</keyword>
<name>A0ACB5TPL9_AMBMO</name>
<dbReference type="EMBL" id="BSXS01008516">
    <property type="protein sequence ID" value="GME92766.1"/>
    <property type="molecule type" value="Genomic_DNA"/>
</dbReference>
<reference evidence="1" key="1">
    <citation type="submission" date="2023-04" db="EMBL/GenBank/DDBJ databases">
        <title>Ambrosiozyma monospora NBRC 10751.</title>
        <authorList>
            <person name="Ichikawa N."/>
            <person name="Sato H."/>
            <person name="Tonouchi N."/>
        </authorList>
    </citation>
    <scope>NUCLEOTIDE SEQUENCE</scope>
    <source>
        <strain evidence="1">NBRC 10751</strain>
    </source>
</reference>
<gene>
    <name evidence="1" type="ORF">Amon02_000915800</name>
</gene>
<protein>
    <submittedName>
        <fullName evidence="1">Unnamed protein product</fullName>
    </submittedName>
</protein>
<sequence length="249" mass="27987">MTSHQSFSNTETTSAITDPSDTLPEIERSKTHDQRHKNIAGRKAAKSFRLFRGLDSLEFNNHSDTHESNELKSTTGTTEVYDPAFQFEPPLSRRTTNKQQSQQQPYNKQLPSLISYSKTRSESGFDVPPPLIGDDIKSLPLVEPVSSAIYFPHTPLDSEVPLIPKHLTATAEFDHGSNEGELIDEIEEIEEAMEHENKFKRNSIIGHSPVPELISSPEKVSTVVTDVSDIRHKSDTISTPDTNTHWPWN</sequence>